<dbReference type="EMBL" id="JBELPY010000005">
    <property type="protein sequence ID" value="MFL9834432.1"/>
    <property type="molecule type" value="Genomic_DNA"/>
</dbReference>
<dbReference type="Proteomes" id="UP001629058">
    <property type="component" value="Unassembled WGS sequence"/>
</dbReference>
<sequence length="162" mass="19150">MGIIVSYSIISDENIFNEVERKMNIKTSIEEVINHFSNDIESFTSFVKTWDSLYLLLYELSLNKIFLKLRENDQSAETNEYTKIFSQEEVRELFQELQNINYEVLTIALNNENLKQRISEQNGYNMDHIFDIECVLIEYNELKNAVSKAYILNSKLIQILFP</sequence>
<dbReference type="InterPro" id="IPR035944">
    <property type="entry name" value="YfbM-like_sf"/>
</dbReference>
<dbReference type="RefSeq" id="WP_408090246.1">
    <property type="nucleotide sequence ID" value="NZ_JBELPY010000005.1"/>
</dbReference>
<protein>
    <submittedName>
        <fullName evidence="1">DUF1877 family protein</fullName>
    </submittedName>
</protein>
<proteinExistence type="predicted"/>
<reference evidence="1 2" key="1">
    <citation type="submission" date="2024-06" db="EMBL/GenBank/DDBJ databases">
        <authorList>
            <person name="Kaempfer P."/>
            <person name="Viver T."/>
        </authorList>
    </citation>
    <scope>NUCLEOTIDE SEQUENCE [LARGE SCALE GENOMIC DNA]</scope>
    <source>
        <strain evidence="1 2">ST-37</strain>
    </source>
</reference>
<dbReference type="InterPro" id="IPR015068">
    <property type="entry name" value="DUF1877"/>
</dbReference>
<comment type="caution">
    <text evidence="1">The sequence shown here is derived from an EMBL/GenBank/DDBJ whole genome shotgun (WGS) entry which is preliminary data.</text>
</comment>
<organism evidence="1 2">
    <name type="scientific">Chryseobacterium terrae</name>
    <dbReference type="NCBI Taxonomy" id="3163299"/>
    <lineage>
        <taxon>Bacteria</taxon>
        <taxon>Pseudomonadati</taxon>
        <taxon>Bacteroidota</taxon>
        <taxon>Flavobacteriia</taxon>
        <taxon>Flavobacteriales</taxon>
        <taxon>Weeksellaceae</taxon>
        <taxon>Chryseobacterium group</taxon>
        <taxon>Chryseobacterium</taxon>
    </lineage>
</organism>
<dbReference type="Pfam" id="PF08974">
    <property type="entry name" value="DUF1877"/>
    <property type="match status" value="1"/>
</dbReference>
<evidence type="ECO:0000313" key="1">
    <source>
        <dbReference type="EMBL" id="MFL9834432.1"/>
    </source>
</evidence>
<dbReference type="Gene3D" id="3.40.1760.10">
    <property type="entry name" value="YfbM-like super family"/>
    <property type="match status" value="1"/>
</dbReference>
<evidence type="ECO:0000313" key="2">
    <source>
        <dbReference type="Proteomes" id="UP001629058"/>
    </source>
</evidence>
<name>A0ABW8Y3N4_9FLAO</name>
<accession>A0ABW8Y3N4</accession>
<keyword evidence="2" id="KW-1185">Reference proteome</keyword>
<gene>
    <name evidence="1" type="ORF">ABS765_10380</name>
</gene>